<dbReference type="AlphaFoldDB" id="A0A9P7N323"/>
<name>A0A9P7N323_9HYPO</name>
<comment type="caution">
    <text evidence="3">The sequence shown here is derived from an EMBL/GenBank/DDBJ whole genome shotgun (WGS) entry which is preliminary data.</text>
</comment>
<feature type="compositionally biased region" description="Low complexity" evidence="1">
    <location>
        <begin position="184"/>
        <end position="196"/>
    </location>
</feature>
<organism evidence="3 5">
    <name type="scientific">Claviceps arundinis</name>
    <dbReference type="NCBI Taxonomy" id="1623583"/>
    <lineage>
        <taxon>Eukaryota</taxon>
        <taxon>Fungi</taxon>
        <taxon>Dikarya</taxon>
        <taxon>Ascomycota</taxon>
        <taxon>Pezizomycotina</taxon>
        <taxon>Sordariomycetes</taxon>
        <taxon>Hypocreomycetidae</taxon>
        <taxon>Hypocreales</taxon>
        <taxon>Clavicipitaceae</taxon>
        <taxon>Claviceps</taxon>
    </lineage>
</organism>
<evidence type="ECO:0000313" key="3">
    <source>
        <dbReference type="EMBL" id="KAG5978569.1"/>
    </source>
</evidence>
<evidence type="ECO:0000256" key="1">
    <source>
        <dbReference type="SAM" id="MobiDB-lite"/>
    </source>
</evidence>
<accession>A0A9P7N323</accession>
<evidence type="ECO:0000313" key="2">
    <source>
        <dbReference type="EMBL" id="KAG5968980.1"/>
    </source>
</evidence>
<proteinExistence type="predicted"/>
<reference evidence="3 4" key="1">
    <citation type="journal article" date="2020" name="bioRxiv">
        <title>Whole genome comparisons of ergot fungi reveals the divergence and evolution of species within the genus Claviceps are the result of varying mechanisms driving genome evolution and host range expansion.</title>
        <authorList>
            <person name="Wyka S.A."/>
            <person name="Mondo S.J."/>
            <person name="Liu M."/>
            <person name="Dettman J."/>
            <person name="Nalam V."/>
            <person name="Broders K.D."/>
        </authorList>
    </citation>
    <scope>NUCLEOTIDE SEQUENCE</scope>
    <source>
        <strain evidence="3">CCC 1102</strain>
        <strain evidence="2 4">LM583</strain>
    </source>
</reference>
<evidence type="ECO:0000313" key="4">
    <source>
        <dbReference type="Proteomes" id="UP000742024"/>
    </source>
</evidence>
<protein>
    <submittedName>
        <fullName evidence="3">Uncharacterized protein</fullName>
    </submittedName>
</protein>
<feature type="compositionally biased region" description="Basic and acidic residues" evidence="1">
    <location>
        <begin position="114"/>
        <end position="123"/>
    </location>
</feature>
<feature type="region of interest" description="Disordered" evidence="1">
    <location>
        <begin position="419"/>
        <end position="439"/>
    </location>
</feature>
<dbReference type="PANTHER" id="PTHR38119:SF1">
    <property type="entry name" value="BTB DOMAIN-CONTAINING PROTEIN"/>
    <property type="match status" value="1"/>
</dbReference>
<dbReference type="PANTHER" id="PTHR38119">
    <property type="entry name" value="BTB DOMAIN-CONTAINING PROTEIN-RELATED"/>
    <property type="match status" value="1"/>
</dbReference>
<dbReference type="OrthoDB" id="5280838at2759"/>
<gene>
    <name evidence="3" type="ORF">E4U56_000004</name>
    <name evidence="2" type="ORF">E4U57_002419</name>
</gene>
<dbReference type="Proteomes" id="UP000784919">
    <property type="component" value="Unassembled WGS sequence"/>
</dbReference>
<evidence type="ECO:0000313" key="5">
    <source>
        <dbReference type="Proteomes" id="UP000784919"/>
    </source>
</evidence>
<dbReference type="EMBL" id="SRPR01000002">
    <property type="protein sequence ID" value="KAG5968980.1"/>
    <property type="molecule type" value="Genomic_DNA"/>
</dbReference>
<keyword evidence="4" id="KW-1185">Reference proteome</keyword>
<dbReference type="EMBL" id="SRPS01000001">
    <property type="protein sequence ID" value="KAG5978569.1"/>
    <property type="molecule type" value="Genomic_DNA"/>
</dbReference>
<dbReference type="Proteomes" id="UP000742024">
    <property type="component" value="Unassembled WGS sequence"/>
</dbReference>
<feature type="region of interest" description="Disordered" evidence="1">
    <location>
        <begin position="112"/>
        <end position="229"/>
    </location>
</feature>
<sequence length="553" mass="61198">MASHQPSSASRHREQRPCPTFAASRLSLSRTERYRQFPADSSSCVLKDEFPIFAHTGDVEITVRGALAAAGVETVSNTYLLHQHTLARCSGFFAASTSSQWSKAQSDTASVKGLARDIGDDGNRGGSSSGGDKDGRSSTQNAFGSTGPKRRWKYELDHGTVKRDIPMLVQIDPSRAPKGGPGQAGDSQSSSPSLAGPGSGGPAASHTTSSSLQPEDGPPATLNGSQRAFDARPTVQDIVRVANKVMLRNYDNLFRLFYNDRPMLEDTNVFLAYRQCLWLLDLADQYDALAVARPCVEHHLLQFQSRLWEEVARHSRGFLEFGYMTRSKVIFKEALIHTVGIWHLSQKIPDLDIPDFVLDIAEGKVHELQGNISRVEDQLFRLNLTTEQGQRVTASNDCLGWLVVSLFRQWLTDNTEAQIGPAYNSESESESDDGHVSDEDSAAIQPNFGICQAYRTLGSDSPSAFLDHNDCEEFLALNPQLYTPENLDRFEKRMADLKALARDVVRPLLHNSLELNVDGPNISWEALDKPVYFTCTTVEDEDIPWTLRSYVSI</sequence>
<feature type="compositionally biased region" description="Basic and acidic residues" evidence="1">
    <location>
        <begin position="153"/>
        <end position="165"/>
    </location>
</feature>